<organism evidence="5 6">
    <name type="scientific">Trypanosoma theileri</name>
    <dbReference type="NCBI Taxonomy" id="67003"/>
    <lineage>
        <taxon>Eukaryota</taxon>
        <taxon>Discoba</taxon>
        <taxon>Euglenozoa</taxon>
        <taxon>Kinetoplastea</taxon>
        <taxon>Metakinetoplastina</taxon>
        <taxon>Trypanosomatida</taxon>
        <taxon>Trypanosomatidae</taxon>
        <taxon>Trypanosoma</taxon>
    </lineage>
</organism>
<dbReference type="GO" id="GO:0005509">
    <property type="term" value="F:calcium ion binding"/>
    <property type="evidence" value="ECO:0007669"/>
    <property type="project" value="InterPro"/>
</dbReference>
<comment type="caution">
    <text evidence="5">The sequence shown here is derived from an EMBL/GenBank/DDBJ whole genome shotgun (WGS) entry which is preliminary data.</text>
</comment>
<dbReference type="VEuPathDB" id="TriTrypDB:TM35_000015700"/>
<dbReference type="InterPro" id="IPR011992">
    <property type="entry name" value="EF-hand-dom_pair"/>
</dbReference>
<name>A0A1X0PAP2_9TRYP</name>
<keyword evidence="1" id="KW-0479">Metal-binding</keyword>
<dbReference type="InterPro" id="IPR051581">
    <property type="entry name" value="Ca-bind"/>
</dbReference>
<dbReference type="InterPro" id="IPR002048">
    <property type="entry name" value="EF_hand_dom"/>
</dbReference>
<evidence type="ECO:0000313" key="6">
    <source>
        <dbReference type="Proteomes" id="UP000192257"/>
    </source>
</evidence>
<protein>
    <recommendedName>
        <fullName evidence="4">EF-hand domain-containing protein</fullName>
    </recommendedName>
</protein>
<dbReference type="EMBL" id="NBCO01000001">
    <property type="protein sequence ID" value="ORC93693.1"/>
    <property type="molecule type" value="Genomic_DNA"/>
</dbReference>
<reference evidence="5 6" key="1">
    <citation type="submission" date="2017-03" db="EMBL/GenBank/DDBJ databases">
        <title>An alternative strategy for trypanosome survival in the mammalian bloodstream revealed through genome and transcriptome analysis of the ubiquitous bovine parasite Trypanosoma (Megatrypanum) theileri.</title>
        <authorList>
            <person name="Kelly S."/>
            <person name="Ivens A."/>
            <person name="Mott A."/>
            <person name="O'Neill E."/>
            <person name="Emms D."/>
            <person name="Macleod O."/>
            <person name="Voorheis P."/>
            <person name="Matthews J."/>
            <person name="Matthews K."/>
            <person name="Carrington M."/>
        </authorList>
    </citation>
    <scope>NUCLEOTIDE SEQUENCE [LARGE SCALE GENOMIC DNA]</scope>
    <source>
        <strain evidence="5">Edinburgh</strain>
    </source>
</reference>
<dbReference type="OrthoDB" id="444540at2759"/>
<dbReference type="PANTHER" id="PTHR34524">
    <property type="entry name" value="CALCYPHOSIN"/>
    <property type="match status" value="1"/>
</dbReference>
<feature type="domain" description="EF-hand" evidence="4">
    <location>
        <begin position="69"/>
        <end position="104"/>
    </location>
</feature>
<dbReference type="SUPFAM" id="SSF47473">
    <property type="entry name" value="EF-hand"/>
    <property type="match status" value="2"/>
</dbReference>
<dbReference type="AlphaFoldDB" id="A0A1X0PAP2"/>
<dbReference type="Gene3D" id="1.10.238.10">
    <property type="entry name" value="EF-hand"/>
    <property type="match status" value="3"/>
</dbReference>
<dbReference type="Pfam" id="PF13499">
    <property type="entry name" value="EF-hand_7"/>
    <property type="match status" value="1"/>
</dbReference>
<accession>A0A1X0PAP2</accession>
<proteinExistence type="predicted"/>
<evidence type="ECO:0000256" key="3">
    <source>
        <dbReference type="ARBA" id="ARBA00022837"/>
    </source>
</evidence>
<dbReference type="Proteomes" id="UP000192257">
    <property type="component" value="Unassembled WGS sequence"/>
</dbReference>
<gene>
    <name evidence="5" type="ORF">TM35_000015700</name>
</gene>
<evidence type="ECO:0000256" key="1">
    <source>
        <dbReference type="ARBA" id="ARBA00022723"/>
    </source>
</evidence>
<dbReference type="InterPro" id="IPR018247">
    <property type="entry name" value="EF_Hand_1_Ca_BS"/>
</dbReference>
<dbReference type="GeneID" id="39981031"/>
<dbReference type="STRING" id="67003.A0A1X0PAP2"/>
<dbReference type="PANTHER" id="PTHR34524:SF6">
    <property type="entry name" value="CALCYPHOSINE LIKE"/>
    <property type="match status" value="1"/>
</dbReference>
<dbReference type="RefSeq" id="XP_028887759.1">
    <property type="nucleotide sequence ID" value="XM_029021251.1"/>
</dbReference>
<evidence type="ECO:0000313" key="5">
    <source>
        <dbReference type="EMBL" id="ORC93693.1"/>
    </source>
</evidence>
<dbReference type="PROSITE" id="PS50222">
    <property type="entry name" value="EF_HAND_2"/>
    <property type="match status" value="1"/>
</dbReference>
<keyword evidence="3" id="KW-0106">Calcium</keyword>
<keyword evidence="2" id="KW-0677">Repeat</keyword>
<dbReference type="PROSITE" id="PS00018">
    <property type="entry name" value="EF_HAND_1"/>
    <property type="match status" value="1"/>
</dbReference>
<evidence type="ECO:0000259" key="4">
    <source>
        <dbReference type="PROSITE" id="PS50222"/>
    </source>
</evidence>
<sequence>MALTHGTRAKFSRFTAIVERARRLLYTGPAGTNGIRALSRSLGVAVDAGGTLVEKTKFIQALNSNGVPLSDDDVDAIMHVLDRNGEGMLDPVDFIAALRLDLTPMKRTWVIRVWYIFNQNRDGTIKIDELVEKFNPSGHPDVVKGERSEQDVREEFEATFNSTTNPDGVITRQEFEEYYSCVAGLCPDDSSFVDLMRGIWPTAVSVPSKPSGSVTMQRNECNTTFKAAQTASEKLAVNTVRQYAADLNELIRTVHRPSVMGAPYAVRQLSLLLREMDNEKRFFLPRDVFLGAMWKKRLYFTDAEDLLSVLDTRGDGSVDYLLYLQILLPQIPPARIMMIERLWELFPKDICGTIDIMEIHSRFHAKDGEEKNAFLSAWDVRSAINRRITLEELVEWYTPISATIQLDKDFDILLKRQWSLE</sequence>
<keyword evidence="6" id="KW-1185">Reference proteome</keyword>
<evidence type="ECO:0000256" key="2">
    <source>
        <dbReference type="ARBA" id="ARBA00022737"/>
    </source>
</evidence>
<dbReference type="Pfam" id="PF13833">
    <property type="entry name" value="EF-hand_8"/>
    <property type="match status" value="1"/>
</dbReference>